<dbReference type="RefSeq" id="WP_271205460.1">
    <property type="nucleotide sequence ID" value="NZ_BSFK01000016.1"/>
</dbReference>
<dbReference type="Pfam" id="PF05621">
    <property type="entry name" value="TniB"/>
    <property type="match status" value="1"/>
</dbReference>
<accession>A0A9W6JIE9</accession>
<gene>
    <name evidence="2" type="ORF">GCM10008171_28710</name>
</gene>
<sequence>MLENVLKGADFDHLADLHAQRIQAVKAIRINTDRTSDLVSKIRLFMRSATGGAESSCASLTAPTRGGKTTIVNTFRAAFEPEASSTSDQMPIVYVEVPSSATPKTLGRAALERLRDINPDRGDGDYKRLQITKGLRKRGTRLLIFDEMQRLVERDRGKVSYKVADWIQGLINDSQGECSFLLVGTTRSRRIYEANGHLVGRNDFHFEILPYKRESEDPEDWKRYRAYLAHFDQQLREHAGFAVSDLHKSDLARRIHAASLGYPGATAKLIQTAAVDSLLNSDGERLDLESFATGFDRLWRYSEAAKTNPFSASRPPLPEQVWPEPWEDSLD</sequence>
<dbReference type="InterPro" id="IPR008868">
    <property type="entry name" value="TniB"/>
</dbReference>
<proteinExistence type="predicted"/>
<dbReference type="SUPFAM" id="SSF52540">
    <property type="entry name" value="P-loop containing nucleoside triphosphate hydrolases"/>
    <property type="match status" value="1"/>
</dbReference>
<evidence type="ECO:0008006" key="4">
    <source>
        <dbReference type="Google" id="ProtNLM"/>
    </source>
</evidence>
<dbReference type="AlphaFoldDB" id="A0A9W6JIE9"/>
<dbReference type="Proteomes" id="UP001143364">
    <property type="component" value="Unassembled WGS sequence"/>
</dbReference>
<dbReference type="Gene3D" id="3.40.50.300">
    <property type="entry name" value="P-loop containing nucleotide triphosphate hydrolases"/>
    <property type="match status" value="1"/>
</dbReference>
<evidence type="ECO:0000256" key="1">
    <source>
        <dbReference type="SAM" id="MobiDB-lite"/>
    </source>
</evidence>
<reference evidence="2" key="1">
    <citation type="journal article" date="2014" name="Int. J. Syst. Evol. Microbiol.">
        <title>Complete genome sequence of Corynebacterium casei LMG S-19264T (=DSM 44701T), isolated from a smear-ripened cheese.</title>
        <authorList>
            <consortium name="US DOE Joint Genome Institute (JGI-PGF)"/>
            <person name="Walter F."/>
            <person name="Albersmeier A."/>
            <person name="Kalinowski J."/>
            <person name="Ruckert C."/>
        </authorList>
    </citation>
    <scope>NUCLEOTIDE SEQUENCE</scope>
    <source>
        <strain evidence="2">VKM B-2555</strain>
    </source>
</reference>
<name>A0A9W6JIE9_9HYPH</name>
<keyword evidence="3" id="KW-1185">Reference proteome</keyword>
<dbReference type="InterPro" id="IPR027417">
    <property type="entry name" value="P-loop_NTPase"/>
</dbReference>
<feature type="region of interest" description="Disordered" evidence="1">
    <location>
        <begin position="308"/>
        <end position="331"/>
    </location>
</feature>
<evidence type="ECO:0000313" key="3">
    <source>
        <dbReference type="Proteomes" id="UP001143364"/>
    </source>
</evidence>
<dbReference type="EMBL" id="BSFK01000016">
    <property type="protein sequence ID" value="GLK77617.1"/>
    <property type="molecule type" value="Genomic_DNA"/>
</dbReference>
<reference evidence="2" key="2">
    <citation type="submission" date="2023-01" db="EMBL/GenBank/DDBJ databases">
        <authorList>
            <person name="Sun Q."/>
            <person name="Evtushenko L."/>
        </authorList>
    </citation>
    <scope>NUCLEOTIDE SEQUENCE</scope>
    <source>
        <strain evidence="2">VKM B-2555</strain>
    </source>
</reference>
<protein>
    <recommendedName>
        <fullName evidence="4">TniB protein</fullName>
    </recommendedName>
</protein>
<comment type="caution">
    <text evidence="2">The sequence shown here is derived from an EMBL/GenBank/DDBJ whole genome shotgun (WGS) entry which is preliminary data.</text>
</comment>
<organism evidence="2 3">
    <name type="scientific">Methylopila jiangsuensis</name>
    <dbReference type="NCBI Taxonomy" id="586230"/>
    <lineage>
        <taxon>Bacteria</taxon>
        <taxon>Pseudomonadati</taxon>
        <taxon>Pseudomonadota</taxon>
        <taxon>Alphaproteobacteria</taxon>
        <taxon>Hyphomicrobiales</taxon>
        <taxon>Methylopilaceae</taxon>
        <taxon>Methylopila</taxon>
    </lineage>
</organism>
<evidence type="ECO:0000313" key="2">
    <source>
        <dbReference type="EMBL" id="GLK77617.1"/>
    </source>
</evidence>